<dbReference type="EMBL" id="LSFM01000018">
    <property type="protein sequence ID" value="OBY65552.1"/>
    <property type="molecule type" value="Genomic_DNA"/>
</dbReference>
<reference evidence="2" key="1">
    <citation type="submission" date="2016-02" db="EMBL/GenBank/DDBJ databases">
        <authorList>
            <person name="Shin S.-K."/>
            <person name="Yi H."/>
            <person name="Kim E."/>
        </authorList>
    </citation>
    <scope>NUCLEOTIDE SEQUENCE [LARGE SCALE GENOMIC DNA]</scope>
    <source>
        <strain evidence="2">LPB0003</strain>
    </source>
</reference>
<evidence type="ECO:0000313" key="2">
    <source>
        <dbReference type="Proteomes" id="UP000092584"/>
    </source>
</evidence>
<evidence type="ECO:0000313" key="1">
    <source>
        <dbReference type="EMBL" id="OBY65552.1"/>
    </source>
</evidence>
<dbReference type="RefSeq" id="WP_065318329.1">
    <property type="nucleotide sequence ID" value="NZ_CP017477.1"/>
</dbReference>
<gene>
    <name evidence="1" type="ORF">LPB3_04110</name>
</gene>
<dbReference type="STRING" id="1774273.LPB03_01000"/>
<comment type="caution">
    <text evidence="1">The sequence shown here is derived from an EMBL/GenBank/DDBJ whole genome shotgun (WGS) entry which is preliminary data.</text>
</comment>
<protein>
    <submittedName>
        <fullName evidence="1">Uncharacterized protein</fullName>
    </submittedName>
</protein>
<proteinExistence type="predicted"/>
<dbReference type="AlphaFoldDB" id="A0A1B8U138"/>
<sequence length="149" mass="17592">MKNYLLIITYFLLTNTYSQSKDTIYLLINKNDSLIKKQVASITNEYEGYKIIDKKKLITDTKRSSDIGGDDIQYERFDSFSFSFNRKNDILISKSYLANLNLITDREYFLNLKKKGDNFDTLGFTYFFIEKTNCENKFILRKVSPVTFE</sequence>
<dbReference type="Proteomes" id="UP000092584">
    <property type="component" value="Unassembled WGS sequence"/>
</dbReference>
<keyword evidence="2" id="KW-1185">Reference proteome</keyword>
<accession>A0A1B8U138</accession>
<organism evidence="1 2">
    <name type="scientific">Polaribacter vadi</name>
    <dbReference type="NCBI Taxonomy" id="1774273"/>
    <lineage>
        <taxon>Bacteria</taxon>
        <taxon>Pseudomonadati</taxon>
        <taxon>Bacteroidota</taxon>
        <taxon>Flavobacteriia</taxon>
        <taxon>Flavobacteriales</taxon>
        <taxon>Flavobacteriaceae</taxon>
    </lineage>
</organism>
<dbReference type="KEGG" id="pob:LPB03_01000"/>
<name>A0A1B8U138_9FLAO</name>
<dbReference type="OrthoDB" id="1446576at2"/>